<dbReference type="SUPFAM" id="SSF48371">
    <property type="entry name" value="ARM repeat"/>
    <property type="match status" value="1"/>
</dbReference>
<feature type="repeat" description="HEAT" evidence="3">
    <location>
        <begin position="416"/>
        <end position="454"/>
    </location>
</feature>
<dbReference type="InterPro" id="IPR016024">
    <property type="entry name" value="ARM-type_fold"/>
</dbReference>
<dbReference type="GeneID" id="101572074"/>
<gene>
    <name evidence="6" type="primary">Ppp2r1b</name>
</gene>
<evidence type="ECO:0000313" key="5">
    <source>
        <dbReference type="Proteomes" id="UP000515203"/>
    </source>
</evidence>
<dbReference type="InterPro" id="IPR051023">
    <property type="entry name" value="PP2A_Regulatory_Subunit_A"/>
</dbReference>
<feature type="repeat" description="HEAT" evidence="3">
    <location>
        <begin position="178"/>
        <end position="216"/>
    </location>
</feature>
<dbReference type="OrthoDB" id="340346at2759"/>
<evidence type="ECO:0000259" key="4">
    <source>
        <dbReference type="SMART" id="SM01349"/>
    </source>
</evidence>
<dbReference type="AlphaFoldDB" id="A0A6P6DZ57"/>
<evidence type="ECO:0000256" key="3">
    <source>
        <dbReference type="PROSITE-ProRule" id="PRU00103"/>
    </source>
</evidence>
<accession>A0A6P6DZ57</accession>
<dbReference type="GO" id="GO:0000159">
    <property type="term" value="C:protein phosphatase type 2A complex"/>
    <property type="evidence" value="ECO:0007669"/>
    <property type="project" value="TreeGrafter"/>
</dbReference>
<feature type="repeat" description="HEAT" evidence="3">
    <location>
        <begin position="533"/>
        <end position="571"/>
    </location>
</feature>
<feature type="repeat" description="HEAT" evidence="3">
    <location>
        <begin position="101"/>
        <end position="139"/>
    </location>
</feature>
<dbReference type="Pfam" id="PF22956">
    <property type="entry name" value="VPS15-like_hel"/>
    <property type="match status" value="1"/>
</dbReference>
<dbReference type="FunFam" id="1.25.10.10:FF:000011">
    <property type="entry name" value="Serine/threonine-protein phosphatase 2A regulatory subunit A alpha isoform"/>
    <property type="match status" value="1"/>
</dbReference>
<dbReference type="FunCoup" id="A0A6P6DZ57">
    <property type="interactions" value="1624"/>
</dbReference>
<dbReference type="Gene3D" id="1.25.10.10">
    <property type="entry name" value="Leucine-rich Repeat Variant"/>
    <property type="match status" value="1"/>
</dbReference>
<dbReference type="Proteomes" id="UP000515203">
    <property type="component" value="Unplaced"/>
</dbReference>
<name>A0A6P6DZ57_OCTDE</name>
<dbReference type="Pfam" id="PF02985">
    <property type="entry name" value="HEAT"/>
    <property type="match status" value="1"/>
</dbReference>
<feature type="domain" description="TOG" evidence="4">
    <location>
        <begin position="245"/>
        <end position="476"/>
    </location>
</feature>
<feature type="repeat" description="HEAT" evidence="3">
    <location>
        <begin position="24"/>
        <end position="62"/>
    </location>
</feature>
<feature type="repeat" description="HEAT" evidence="3">
    <location>
        <begin position="295"/>
        <end position="332"/>
    </location>
</feature>
<dbReference type="SMART" id="SM01349">
    <property type="entry name" value="TOG"/>
    <property type="match status" value="1"/>
</dbReference>
<dbReference type="RefSeq" id="XP_023565266.1">
    <property type="nucleotide sequence ID" value="XM_023709498.1"/>
</dbReference>
<feature type="repeat" description="HEAT" evidence="3">
    <location>
        <begin position="377"/>
        <end position="415"/>
    </location>
</feature>
<dbReference type="CTD" id="5519"/>
<protein>
    <submittedName>
        <fullName evidence="6">Serine/threonine-protein phosphatase 2A 65 kDa regulatory subunit A beta isoform isoform X1</fullName>
    </submittedName>
</protein>
<dbReference type="PANTHER" id="PTHR10648:SF9">
    <property type="entry name" value="SERINE_THREONINE-PROTEIN PHOSPHATASE 2A 65 KDA REGULATORY SUBUNIT A BETA ISOFORM"/>
    <property type="match status" value="1"/>
</dbReference>
<dbReference type="GO" id="GO:0005634">
    <property type="term" value="C:nucleus"/>
    <property type="evidence" value="ECO:0007669"/>
    <property type="project" value="TreeGrafter"/>
</dbReference>
<evidence type="ECO:0000256" key="1">
    <source>
        <dbReference type="ARBA" id="ARBA00022737"/>
    </source>
</evidence>
<organism evidence="5 6">
    <name type="scientific">Octodon degus</name>
    <name type="common">Degu</name>
    <name type="synonym">Sciurus degus</name>
    <dbReference type="NCBI Taxonomy" id="10160"/>
    <lineage>
        <taxon>Eukaryota</taxon>
        <taxon>Metazoa</taxon>
        <taxon>Chordata</taxon>
        <taxon>Craniata</taxon>
        <taxon>Vertebrata</taxon>
        <taxon>Euteleostomi</taxon>
        <taxon>Mammalia</taxon>
        <taxon>Eutheria</taxon>
        <taxon>Euarchontoglires</taxon>
        <taxon>Glires</taxon>
        <taxon>Rodentia</taxon>
        <taxon>Hystricomorpha</taxon>
        <taxon>Octodontidae</taxon>
        <taxon>Octodon</taxon>
    </lineage>
</organism>
<keyword evidence="1" id="KW-0677">Repeat</keyword>
<dbReference type="PANTHER" id="PTHR10648">
    <property type="entry name" value="SERINE/THREONINE-PROTEIN PHOSPHATASE PP2A 65 KDA REGULATORY SUBUNIT"/>
    <property type="match status" value="1"/>
</dbReference>
<evidence type="ECO:0000313" key="6">
    <source>
        <dbReference type="RefSeq" id="XP_023565266.1"/>
    </source>
</evidence>
<comment type="similarity">
    <text evidence="2">Belongs to the phosphatase 2A regulatory subunit A family.</text>
</comment>
<dbReference type="Pfam" id="PF13646">
    <property type="entry name" value="HEAT_2"/>
    <property type="match status" value="1"/>
</dbReference>
<feature type="repeat" description="HEAT" evidence="3">
    <location>
        <begin position="338"/>
        <end position="376"/>
    </location>
</feature>
<dbReference type="GO" id="GO:0005829">
    <property type="term" value="C:cytosol"/>
    <property type="evidence" value="ECO:0007669"/>
    <property type="project" value="TreeGrafter"/>
</dbReference>
<dbReference type="Pfam" id="PF22646">
    <property type="entry name" value="PPP2R1A-like_HEAT"/>
    <property type="match status" value="1"/>
</dbReference>
<evidence type="ECO:0000256" key="2">
    <source>
        <dbReference type="ARBA" id="ARBA00038332"/>
    </source>
</evidence>
<keyword evidence="5" id="KW-1185">Reference proteome</keyword>
<dbReference type="PROSITE" id="PS50077">
    <property type="entry name" value="HEAT_REPEAT"/>
    <property type="match status" value="12"/>
</dbReference>
<feature type="repeat" description="HEAT" evidence="3">
    <location>
        <begin position="217"/>
        <end position="253"/>
    </location>
</feature>
<reference evidence="6" key="1">
    <citation type="submission" date="2025-08" db="UniProtKB">
        <authorList>
            <consortium name="RefSeq"/>
        </authorList>
    </citation>
    <scope>IDENTIFICATION</scope>
</reference>
<dbReference type="InterPro" id="IPR000357">
    <property type="entry name" value="HEAT"/>
</dbReference>
<dbReference type="InterPro" id="IPR021133">
    <property type="entry name" value="HEAT_type_2"/>
</dbReference>
<dbReference type="InterPro" id="IPR054573">
    <property type="entry name" value="PP2A/SF3B1-like_HEAT"/>
</dbReference>
<dbReference type="InterPro" id="IPR055231">
    <property type="entry name" value="2AA_helical"/>
</dbReference>
<dbReference type="InterPro" id="IPR011989">
    <property type="entry name" value="ARM-like"/>
</dbReference>
<feature type="repeat" description="HEAT" evidence="3">
    <location>
        <begin position="572"/>
        <end position="607"/>
    </location>
</feature>
<feature type="repeat" description="HEAT" evidence="3">
    <location>
        <begin position="256"/>
        <end position="294"/>
    </location>
</feature>
<proteinExistence type="inferred from homology"/>
<feature type="repeat" description="HEAT" evidence="3">
    <location>
        <begin position="494"/>
        <end position="532"/>
    </location>
</feature>
<sequence length="787" mass="87107">MAVAAGPGSGPGSAGGDGDDSLYPIAVLIDELRNEDVQLRLNSIKKLSTIALALGVERTRTELLPFLTDTIYDEDEVLLALAEQLGNFTGLVGGPDFAHCLLPPLESLATVEETVVRDKAVESLRQISQEHTPVALEAHFVPLVKRLASGDWFTSRTSACGLFSVCYPRASNDVKAEIRQHFRSLCSDDTPMVRRAAASKLGEFAKVLELDSVKTEIVPLFTTLASDEQDSVRLLAVEACVSIAQLLSQDDLEVLVMPTLRQAAEDKSWRVRYMVADKFSELQKAVGPKITLNDLIPAFQNLLKDCEAEVRAAAAHKVKELCENLPTEGRETIIMNQILPYIKELVSDTNQHVKTALASVIMGLSTILGKENTIEHLLPLFLAQLKDECPEVRLNIISSLDCVNEVIGIRQLSQSLLPAIVELAEDAKWRVRLAIIEYMPLLAGQLGMEFFDEKLNSLCMAWLVDHVYAIREAATNNLMKLVQKFGTEWAQNTIVPKVLVMANDPNYLHRMTTLFCINALSEACGQEITTKQMLPIVLKMAGDQVANVRFNVAKSLQKIGPLLDTNALQGEVKPVLQKLGQDEDMDVKYFAQEAIHVVAQKLRELDLPVKDSEEYCAAGPDKNHCLRPGMAGEDTGKEEAAVRDIQSPCKPRFGDTSEASINNGCRHWLTESTLLFLLHSLSCTDTRTQALDPESQLRPHLLHPLLHLPLVPLLFFFCLPYSSQIQLLGPERVSETFWHLLWNLNLAGEQSILVSLRWEPFCCTGIVGNRCCLRVSRSVLRNPAVGI</sequence>
<dbReference type="GO" id="GO:0019888">
    <property type="term" value="F:protein phosphatase regulator activity"/>
    <property type="evidence" value="ECO:0007669"/>
    <property type="project" value="TreeGrafter"/>
</dbReference>
<dbReference type="InParanoid" id="A0A6P6DZ57"/>
<dbReference type="InterPro" id="IPR034085">
    <property type="entry name" value="TOG"/>
</dbReference>